<name>A0A9Q8SAZ3_9PEZI</name>
<proteinExistence type="predicted"/>
<dbReference type="GeneID" id="73334293"/>
<feature type="region of interest" description="Disordered" evidence="1">
    <location>
        <begin position="1"/>
        <end position="37"/>
    </location>
</feature>
<reference evidence="2" key="1">
    <citation type="journal article" date="2021" name="Mol. Plant Microbe Interact.">
        <title>Complete Genome Sequence of the Plant-Pathogenic Fungus Colletotrichum lupini.</title>
        <authorList>
            <person name="Baroncelli R."/>
            <person name="Pensec F."/>
            <person name="Da Lio D."/>
            <person name="Boufleur T."/>
            <person name="Vicente I."/>
            <person name="Sarrocco S."/>
            <person name="Picot A."/>
            <person name="Baraldi E."/>
            <person name="Sukno S."/>
            <person name="Thon M."/>
            <person name="Le Floch G."/>
        </authorList>
    </citation>
    <scope>NUCLEOTIDE SEQUENCE</scope>
    <source>
        <strain evidence="2">IMI 504893</strain>
    </source>
</reference>
<evidence type="ECO:0000313" key="2">
    <source>
        <dbReference type="EMBL" id="UQC73586.1"/>
    </source>
</evidence>
<feature type="compositionally biased region" description="Low complexity" evidence="1">
    <location>
        <begin position="1"/>
        <end position="24"/>
    </location>
</feature>
<dbReference type="KEGG" id="clup:CLUP02_00231"/>
<organism evidence="2 3">
    <name type="scientific">Colletotrichum lupini</name>
    <dbReference type="NCBI Taxonomy" id="145971"/>
    <lineage>
        <taxon>Eukaryota</taxon>
        <taxon>Fungi</taxon>
        <taxon>Dikarya</taxon>
        <taxon>Ascomycota</taxon>
        <taxon>Pezizomycotina</taxon>
        <taxon>Sordariomycetes</taxon>
        <taxon>Hypocreomycetidae</taxon>
        <taxon>Glomerellales</taxon>
        <taxon>Glomerellaceae</taxon>
        <taxon>Colletotrichum</taxon>
        <taxon>Colletotrichum acutatum species complex</taxon>
    </lineage>
</organism>
<protein>
    <submittedName>
        <fullName evidence="2">Uncharacterized protein</fullName>
    </submittedName>
</protein>
<accession>A0A9Q8SAZ3</accession>
<evidence type="ECO:0000256" key="1">
    <source>
        <dbReference type="SAM" id="MobiDB-lite"/>
    </source>
</evidence>
<dbReference type="RefSeq" id="XP_049135240.1">
    <property type="nucleotide sequence ID" value="XM_049279283.1"/>
</dbReference>
<dbReference type="AlphaFoldDB" id="A0A9Q8SAZ3"/>
<evidence type="ECO:0000313" key="3">
    <source>
        <dbReference type="Proteomes" id="UP000830671"/>
    </source>
</evidence>
<dbReference type="EMBL" id="CP019471">
    <property type="protein sequence ID" value="UQC73586.1"/>
    <property type="molecule type" value="Genomic_DNA"/>
</dbReference>
<gene>
    <name evidence="2" type="ORF">CLUP02_00231</name>
</gene>
<keyword evidence="3" id="KW-1185">Reference proteome</keyword>
<dbReference type="Proteomes" id="UP000830671">
    <property type="component" value="Chromosome 1"/>
</dbReference>
<sequence>MLINGALASSRSTSVASVARGVARNGRMPRGSPLGLSTLEVAGGGGCSSVKREARSVPVVSGSSRSSLEPELCLGIRFLKAQG</sequence>